<dbReference type="Gene3D" id="3.60.21.10">
    <property type="match status" value="1"/>
</dbReference>
<dbReference type="CDD" id="cd07402">
    <property type="entry name" value="MPP_GpdQ"/>
    <property type="match status" value="1"/>
</dbReference>
<dbReference type="InterPro" id="IPR050884">
    <property type="entry name" value="CNP_phosphodiesterase-III"/>
</dbReference>
<reference evidence="6 7" key="1">
    <citation type="submission" date="2019-04" db="EMBL/GenBank/DDBJ databases">
        <title>Natronospirillum operosus gen. nov., sp. nov., a haloalkaliphilic satellite isolated from decaying biomass of laboratory culture of cyanobacterium Geitlerinema sp. and proposal of Natronospirillaceae fam. nov. and Saccharospirillaceae fam. nov.</title>
        <authorList>
            <person name="Kevbrin V."/>
            <person name="Boltyanskaya Y."/>
            <person name="Koziaeva V."/>
            <person name="Grouzdev D.S."/>
            <person name="Park M."/>
            <person name="Cho J."/>
        </authorList>
    </citation>
    <scope>NUCLEOTIDE SEQUENCE [LARGE SCALE GENOMIC DNA]</scope>
    <source>
        <strain evidence="6 7">G-116</strain>
    </source>
</reference>
<evidence type="ECO:0000259" key="5">
    <source>
        <dbReference type="Pfam" id="PF00149"/>
    </source>
</evidence>
<keyword evidence="7" id="KW-1185">Reference proteome</keyword>
<dbReference type="Pfam" id="PF00149">
    <property type="entry name" value="Metallophos"/>
    <property type="match status" value="1"/>
</dbReference>
<evidence type="ECO:0000256" key="2">
    <source>
        <dbReference type="ARBA" id="ARBA00022801"/>
    </source>
</evidence>
<feature type="domain" description="Calcineurin-like phosphoesterase" evidence="5">
    <location>
        <begin position="9"/>
        <end position="197"/>
    </location>
</feature>
<sequence>MEQAVTPWRVVQITDTHLFGDPTRRLQGMDTQASFAAVNDLVRAERESIDLILGTGDIAQDNSEEAYRLFHDEMLKLAPDMVWIPGNHDEAARMRALPFGRDANRKVVDNEHWRIILLDSSVTRNVHGFLEEEELAFLEDALSTAGKRHVLVTLHHHPIPCGSAWLDNHILRNPEPFHRLIAASSQVKVVLWGHIHQHVDKIIDGVHYLATPSTCIQFAPHQFDFKLDDKPPGYRWLNLYPDGHVETDISRVNVHLDVDLDGTGY</sequence>
<dbReference type="RefSeq" id="WP_135483601.1">
    <property type="nucleotide sequence ID" value="NZ_SRMF01000004.1"/>
</dbReference>
<comment type="similarity">
    <text evidence="4">Belongs to the cyclic nucleotide phosphodiesterase class-III family.</text>
</comment>
<dbReference type="EC" id="3.1.4.53" evidence="6"/>
<dbReference type="InterPro" id="IPR004843">
    <property type="entry name" value="Calcineurin-like_PHP"/>
</dbReference>
<keyword evidence="3" id="KW-0408">Iron</keyword>
<comment type="caution">
    <text evidence="6">The sequence shown here is derived from an EMBL/GenBank/DDBJ whole genome shotgun (WGS) entry which is preliminary data.</text>
</comment>
<dbReference type="InterPro" id="IPR026575">
    <property type="entry name" value="GpdQ/CpdA-like"/>
</dbReference>
<dbReference type="PANTHER" id="PTHR42988">
    <property type="entry name" value="PHOSPHOHYDROLASE"/>
    <property type="match status" value="1"/>
</dbReference>
<evidence type="ECO:0000256" key="1">
    <source>
        <dbReference type="ARBA" id="ARBA00022723"/>
    </source>
</evidence>
<dbReference type="Proteomes" id="UP000297475">
    <property type="component" value="Unassembled WGS sequence"/>
</dbReference>
<keyword evidence="2 6" id="KW-0378">Hydrolase</keyword>
<dbReference type="InterPro" id="IPR029052">
    <property type="entry name" value="Metallo-depent_PP-like"/>
</dbReference>
<evidence type="ECO:0000256" key="4">
    <source>
        <dbReference type="ARBA" id="ARBA00025742"/>
    </source>
</evidence>
<dbReference type="NCBIfam" id="NF008359">
    <property type="entry name" value="PRK11148.1"/>
    <property type="match status" value="1"/>
</dbReference>
<evidence type="ECO:0000313" key="7">
    <source>
        <dbReference type="Proteomes" id="UP000297475"/>
    </source>
</evidence>
<dbReference type="PANTHER" id="PTHR42988:SF2">
    <property type="entry name" value="CYCLIC NUCLEOTIDE PHOSPHODIESTERASE CBUA0032-RELATED"/>
    <property type="match status" value="1"/>
</dbReference>
<evidence type="ECO:0000313" key="6">
    <source>
        <dbReference type="EMBL" id="TGG92929.1"/>
    </source>
</evidence>
<dbReference type="OrthoDB" id="9784378at2"/>
<proteinExistence type="inferred from homology"/>
<evidence type="ECO:0000256" key="3">
    <source>
        <dbReference type="ARBA" id="ARBA00023004"/>
    </source>
</evidence>
<protein>
    <submittedName>
        <fullName evidence="6">3',5'-cyclic-AMP phosphodiesterase</fullName>
        <ecNumber evidence="6">3.1.4.53</ecNumber>
    </submittedName>
</protein>
<name>A0A4Z0WDT8_9GAMM</name>
<dbReference type="AlphaFoldDB" id="A0A4Z0WDT8"/>
<gene>
    <name evidence="6" type="primary">cpdA</name>
    <name evidence="6" type="ORF">E4656_12475</name>
</gene>
<dbReference type="GO" id="GO:0004115">
    <property type="term" value="F:3',5'-cyclic-AMP phosphodiesterase activity"/>
    <property type="evidence" value="ECO:0007669"/>
    <property type="project" value="UniProtKB-EC"/>
</dbReference>
<dbReference type="SUPFAM" id="SSF56300">
    <property type="entry name" value="Metallo-dependent phosphatases"/>
    <property type="match status" value="1"/>
</dbReference>
<keyword evidence="1" id="KW-0479">Metal-binding</keyword>
<dbReference type="EMBL" id="SRMF01000004">
    <property type="protein sequence ID" value="TGG92929.1"/>
    <property type="molecule type" value="Genomic_DNA"/>
</dbReference>
<organism evidence="6 7">
    <name type="scientific">Natronospirillum operosum</name>
    <dbReference type="NCBI Taxonomy" id="2759953"/>
    <lineage>
        <taxon>Bacteria</taxon>
        <taxon>Pseudomonadati</taxon>
        <taxon>Pseudomonadota</taxon>
        <taxon>Gammaproteobacteria</taxon>
        <taxon>Oceanospirillales</taxon>
        <taxon>Natronospirillaceae</taxon>
        <taxon>Natronospirillum</taxon>
    </lineage>
</organism>
<accession>A0A4Z0WDT8</accession>
<dbReference type="GO" id="GO:0046872">
    <property type="term" value="F:metal ion binding"/>
    <property type="evidence" value="ECO:0007669"/>
    <property type="project" value="UniProtKB-KW"/>
</dbReference>